<accession>A0A434AES2</accession>
<evidence type="ECO:0000313" key="6">
    <source>
        <dbReference type="Proteomes" id="UP000282985"/>
    </source>
</evidence>
<dbReference type="PANTHER" id="PTHR13693">
    <property type="entry name" value="CLASS II AMINOTRANSFERASE/8-AMINO-7-OXONONANOATE SYNTHASE"/>
    <property type="match status" value="1"/>
</dbReference>
<dbReference type="InterPro" id="IPR004839">
    <property type="entry name" value="Aminotransferase_I/II_large"/>
</dbReference>
<keyword evidence="3" id="KW-0663">Pyridoxal phosphate</keyword>
<name>A0A434AES2_9BACT</name>
<dbReference type="GO" id="GO:0008710">
    <property type="term" value="F:8-amino-7-oxononanoate synthase activity"/>
    <property type="evidence" value="ECO:0007669"/>
    <property type="project" value="TreeGrafter"/>
</dbReference>
<evidence type="ECO:0000256" key="1">
    <source>
        <dbReference type="ARBA" id="ARBA00001933"/>
    </source>
</evidence>
<dbReference type="EMBL" id="RJJX01000038">
    <property type="protein sequence ID" value="RUT72879.1"/>
    <property type="molecule type" value="Genomic_DNA"/>
</dbReference>
<protein>
    <submittedName>
        <fullName evidence="5">8-amino-7-oxononanoate synthase</fullName>
    </submittedName>
</protein>
<gene>
    <name evidence="5" type="ORF">DLK05_16145</name>
</gene>
<evidence type="ECO:0000259" key="4">
    <source>
        <dbReference type="Pfam" id="PF00155"/>
    </source>
</evidence>
<dbReference type="Pfam" id="PF00155">
    <property type="entry name" value="Aminotran_1_2"/>
    <property type="match status" value="1"/>
</dbReference>
<dbReference type="GO" id="GO:0009102">
    <property type="term" value="P:biotin biosynthetic process"/>
    <property type="evidence" value="ECO:0007669"/>
    <property type="project" value="TreeGrafter"/>
</dbReference>
<dbReference type="Gene3D" id="3.40.640.10">
    <property type="entry name" value="Type I PLP-dependent aspartate aminotransferase-like (Major domain)"/>
    <property type="match status" value="1"/>
</dbReference>
<dbReference type="AlphaFoldDB" id="A0A434AES2"/>
<evidence type="ECO:0000256" key="2">
    <source>
        <dbReference type="ARBA" id="ARBA00022679"/>
    </source>
</evidence>
<keyword evidence="6" id="KW-1185">Reference proteome</keyword>
<comment type="caution">
    <text evidence="5">The sequence shown here is derived from an EMBL/GenBank/DDBJ whole genome shotgun (WGS) entry which is preliminary data.</text>
</comment>
<dbReference type="InterPro" id="IPR015421">
    <property type="entry name" value="PyrdxlP-dep_Trfase_major"/>
</dbReference>
<feature type="domain" description="Aminotransferase class I/classII large" evidence="4">
    <location>
        <begin position="34"/>
        <end position="361"/>
    </location>
</feature>
<dbReference type="GO" id="GO:0030170">
    <property type="term" value="F:pyridoxal phosphate binding"/>
    <property type="evidence" value="ECO:0007669"/>
    <property type="project" value="InterPro"/>
</dbReference>
<dbReference type="Gene3D" id="3.90.1150.10">
    <property type="entry name" value="Aspartate Aminotransferase, domain 1"/>
    <property type="match status" value="1"/>
</dbReference>
<dbReference type="InterPro" id="IPR050087">
    <property type="entry name" value="AON_synthase_class-II"/>
</dbReference>
<evidence type="ECO:0000313" key="5">
    <source>
        <dbReference type="EMBL" id="RUT72879.1"/>
    </source>
</evidence>
<dbReference type="SUPFAM" id="SSF53383">
    <property type="entry name" value="PLP-dependent transferases"/>
    <property type="match status" value="1"/>
</dbReference>
<organism evidence="5 6">
    <name type="scientific">Ancylomarina longa</name>
    <dbReference type="NCBI Taxonomy" id="2487017"/>
    <lineage>
        <taxon>Bacteria</taxon>
        <taxon>Pseudomonadati</taxon>
        <taxon>Bacteroidota</taxon>
        <taxon>Bacteroidia</taxon>
        <taxon>Marinilabiliales</taxon>
        <taxon>Marinifilaceae</taxon>
        <taxon>Ancylomarina</taxon>
    </lineage>
</organism>
<sequence>MMKECFDQYQEELNQLKESGNYRTLKKISNSEFKVNLSSNDYLGVSKKNIPRPKGNSFGSGSSRLLTGNFKEYELLESELEKLYNKSALFFNSGYHANIGILAALTDKDDLILSDKLNHASIIDGMRLSNADSVRFKHLDYVHLENILKRKRKEYNRVFIVSESIFSMDGDEADLHRLIELKEQFNCILYLDEAHALGVRGNKGLGLSEEQNCIDNIDILIGTFGKAMNSIGAYAISNTTLKNYLINKMRSLIFTTALPPIVVNWNYSILKTIVKMSLEREHLMDISNQLRDSLIAEGLPTSGSSNIVPVQIGNSQKCVRLAEFLQKKGFLIFPIRPPAVPVNKARLRLSVCADMVWNDLKEVPALIKEFCDKDSD</sequence>
<dbReference type="PANTHER" id="PTHR13693:SF100">
    <property type="entry name" value="8-AMINO-7-OXONONANOATE SYNTHASE"/>
    <property type="match status" value="1"/>
</dbReference>
<proteinExistence type="predicted"/>
<dbReference type="OrthoDB" id="9807157at2"/>
<dbReference type="Proteomes" id="UP000282985">
    <property type="component" value="Unassembled WGS sequence"/>
</dbReference>
<keyword evidence="2" id="KW-0808">Transferase</keyword>
<dbReference type="RefSeq" id="WP_127344994.1">
    <property type="nucleotide sequence ID" value="NZ_RJJX01000038.1"/>
</dbReference>
<comment type="cofactor">
    <cofactor evidence="1">
        <name>pyridoxal 5'-phosphate</name>
        <dbReference type="ChEBI" id="CHEBI:597326"/>
    </cofactor>
</comment>
<evidence type="ECO:0000256" key="3">
    <source>
        <dbReference type="ARBA" id="ARBA00022898"/>
    </source>
</evidence>
<reference evidence="5 6" key="1">
    <citation type="submission" date="2018-11" db="EMBL/GenBank/DDBJ databases">
        <title>Parancylomarina longa gen. nov., sp. nov., isolated from sediments of southern Okinawa.</title>
        <authorList>
            <person name="Fu T."/>
        </authorList>
    </citation>
    <scope>NUCLEOTIDE SEQUENCE [LARGE SCALE GENOMIC DNA]</scope>
    <source>
        <strain evidence="5 6">T3-2 S1-C</strain>
    </source>
</reference>
<dbReference type="InterPro" id="IPR015424">
    <property type="entry name" value="PyrdxlP-dep_Trfase"/>
</dbReference>
<dbReference type="InterPro" id="IPR015422">
    <property type="entry name" value="PyrdxlP-dep_Trfase_small"/>
</dbReference>